<dbReference type="PANTHER" id="PTHR12537">
    <property type="entry name" value="RNA BINDING PROTEIN PUMILIO-RELATED"/>
    <property type="match status" value="1"/>
</dbReference>
<dbReference type="GO" id="GO:0003729">
    <property type="term" value="F:mRNA binding"/>
    <property type="evidence" value="ECO:0007669"/>
    <property type="project" value="TreeGrafter"/>
</dbReference>
<reference evidence="4" key="1">
    <citation type="journal article" date="2021" name="bioRxiv">
        <title>Whole Genome Assembly and Annotation of Northern Wild Rice, Zizania palustris L., Supports a Whole Genome Duplication in the Zizania Genus.</title>
        <authorList>
            <person name="Haas M."/>
            <person name="Kono T."/>
            <person name="Macchietto M."/>
            <person name="Millas R."/>
            <person name="McGilp L."/>
            <person name="Shao M."/>
            <person name="Duquette J."/>
            <person name="Hirsch C.N."/>
            <person name="Kimball J."/>
        </authorList>
    </citation>
    <scope>NUCLEOTIDE SEQUENCE</scope>
    <source>
        <tissue evidence="4">Fresh leaf tissue</tissue>
    </source>
</reference>
<comment type="caution">
    <text evidence="4">The sequence shown here is derived from an EMBL/GenBank/DDBJ whole genome shotgun (WGS) entry which is preliminary data.</text>
</comment>
<gene>
    <name evidence="4" type="ORF">GUJ93_ZPchr0008g11644</name>
</gene>
<dbReference type="Proteomes" id="UP000729402">
    <property type="component" value="Unassembled WGS sequence"/>
</dbReference>
<dbReference type="AlphaFoldDB" id="A0A8J5RH51"/>
<feature type="repeat" description="Pumilio" evidence="2">
    <location>
        <begin position="309"/>
        <end position="345"/>
    </location>
</feature>
<dbReference type="PROSITE" id="PS50303">
    <property type="entry name" value="PUM_HD"/>
    <property type="match status" value="1"/>
</dbReference>
<protein>
    <recommendedName>
        <fullName evidence="3">PUM-HD domain-containing protein</fullName>
    </recommendedName>
</protein>
<proteinExistence type="predicted"/>
<sequence length="480" mass="53825">MHAIYKGDRTSCKIVDSNHQKVITNVDDVNRDNNNLEVQTQVPTQTRREPTYLELLLGDEDFELPPYINDQETNHYSSPTWIDQEPAASNDVIETVKLEPQEKITSASAGSQFLVPLLAEVHQDSSQITGLNNDHLGVVGEKIKDPAENNSIRLINIMGYVAVLSVDPFGSRFIQQKLETATTTEIVMVYKEIIPHVRILIIDVFANYAIQKLIEYGPTLFRRMLINTLAGSVVDLSLHQYGCRVIQKAFEVSDMDQRIEMANELGSSLMKCFRGKAKTLSLHPYGCLVLQRVLHCCQDAMIIHALVTEIIECVHQLSADQYDNYVVQDVLELGGEFVRSTFVMKFAGRIVDMSCHKYSSNVIEKCLSVGNCQDRLLIAAEILRAGEDTLLGLMMDQHSNYVIQKVLETAEMWQRDMVVAAATRHVGMLTMYAPGRNVVAQESGNRVVIAFSCCRFAASFGFLATISRVTYLESRTVGFT</sequence>
<dbReference type="OrthoDB" id="668540at2759"/>
<evidence type="ECO:0000256" key="1">
    <source>
        <dbReference type="ARBA" id="ARBA00022737"/>
    </source>
</evidence>
<dbReference type="SMART" id="SM00025">
    <property type="entry name" value="Pumilio"/>
    <property type="match status" value="7"/>
</dbReference>
<dbReference type="GO" id="GO:0010608">
    <property type="term" value="P:post-transcriptional regulation of gene expression"/>
    <property type="evidence" value="ECO:0007669"/>
    <property type="project" value="TreeGrafter"/>
</dbReference>
<feature type="repeat" description="Pumilio" evidence="2">
    <location>
        <begin position="192"/>
        <end position="227"/>
    </location>
</feature>
<dbReference type="InterPro" id="IPR033133">
    <property type="entry name" value="PUM-HD"/>
</dbReference>
<dbReference type="Pfam" id="PF00806">
    <property type="entry name" value="PUF"/>
    <property type="match status" value="6"/>
</dbReference>
<dbReference type="EMBL" id="JAAALK010000290">
    <property type="protein sequence ID" value="KAG8046717.1"/>
    <property type="molecule type" value="Genomic_DNA"/>
</dbReference>
<keyword evidence="5" id="KW-1185">Reference proteome</keyword>
<accession>A0A8J5RH51</accession>
<evidence type="ECO:0000313" key="4">
    <source>
        <dbReference type="EMBL" id="KAG8046717.1"/>
    </source>
</evidence>
<keyword evidence="1" id="KW-0677">Repeat</keyword>
<name>A0A8J5RH51_ZIZPA</name>
<dbReference type="CDD" id="cd07920">
    <property type="entry name" value="Pumilio"/>
    <property type="match status" value="1"/>
</dbReference>
<feature type="repeat" description="Pumilio" evidence="2">
    <location>
        <begin position="268"/>
        <end position="308"/>
    </location>
</feature>
<feature type="domain" description="PUM-HD" evidence="3">
    <location>
        <begin position="135"/>
        <end position="446"/>
    </location>
</feature>
<dbReference type="PROSITE" id="PS50302">
    <property type="entry name" value="PUM"/>
    <property type="match status" value="6"/>
</dbReference>
<feature type="repeat" description="Pumilio" evidence="2">
    <location>
        <begin position="381"/>
        <end position="420"/>
    </location>
</feature>
<dbReference type="InterPro" id="IPR033712">
    <property type="entry name" value="Pumilio_RNA-bd"/>
</dbReference>
<feature type="repeat" description="Pumilio" evidence="2">
    <location>
        <begin position="228"/>
        <end position="263"/>
    </location>
</feature>
<organism evidence="4 5">
    <name type="scientific">Zizania palustris</name>
    <name type="common">Northern wild rice</name>
    <dbReference type="NCBI Taxonomy" id="103762"/>
    <lineage>
        <taxon>Eukaryota</taxon>
        <taxon>Viridiplantae</taxon>
        <taxon>Streptophyta</taxon>
        <taxon>Embryophyta</taxon>
        <taxon>Tracheophyta</taxon>
        <taxon>Spermatophyta</taxon>
        <taxon>Magnoliopsida</taxon>
        <taxon>Liliopsida</taxon>
        <taxon>Poales</taxon>
        <taxon>Poaceae</taxon>
        <taxon>BOP clade</taxon>
        <taxon>Oryzoideae</taxon>
        <taxon>Oryzeae</taxon>
        <taxon>Zizaniinae</taxon>
        <taxon>Zizania</taxon>
    </lineage>
</organism>
<evidence type="ECO:0000313" key="5">
    <source>
        <dbReference type="Proteomes" id="UP000729402"/>
    </source>
</evidence>
<dbReference type="GO" id="GO:0005737">
    <property type="term" value="C:cytoplasm"/>
    <property type="evidence" value="ECO:0007669"/>
    <property type="project" value="TreeGrafter"/>
</dbReference>
<evidence type="ECO:0000259" key="3">
    <source>
        <dbReference type="PROSITE" id="PS50303"/>
    </source>
</evidence>
<feature type="repeat" description="Pumilio" evidence="2">
    <location>
        <begin position="156"/>
        <end position="191"/>
    </location>
</feature>
<dbReference type="InterPro" id="IPR001313">
    <property type="entry name" value="Pumilio_RNA-bd_rpt"/>
</dbReference>
<reference evidence="4" key="2">
    <citation type="submission" date="2021-02" db="EMBL/GenBank/DDBJ databases">
        <authorList>
            <person name="Kimball J.A."/>
            <person name="Haas M.W."/>
            <person name="Macchietto M."/>
            <person name="Kono T."/>
            <person name="Duquette J."/>
            <person name="Shao M."/>
        </authorList>
    </citation>
    <scope>NUCLEOTIDE SEQUENCE</scope>
    <source>
        <tissue evidence="4">Fresh leaf tissue</tissue>
    </source>
</reference>
<dbReference type="PANTHER" id="PTHR12537:SF12">
    <property type="entry name" value="MATERNAL PROTEIN PUMILIO"/>
    <property type="match status" value="1"/>
</dbReference>
<evidence type="ECO:0000256" key="2">
    <source>
        <dbReference type="PROSITE-ProRule" id="PRU00317"/>
    </source>
</evidence>